<proteinExistence type="predicted"/>
<evidence type="ECO:0000313" key="2">
    <source>
        <dbReference type="Proteomes" id="UP000661507"/>
    </source>
</evidence>
<sequence length="233" mass="24989">MQRKLEELEARREQLKAELQGHSAVAPVLHPNLAEVYARRAAVLRDAIEGRNDPEVLEAARALVDKVIVSPGQGPDDPPEIELVGHLVGMLRAGGAVLATEDAAVGDALKASTSGSGEGGHPGGRAPPFFIVKHMGRRYQGLWCGEVWRGAKPLRFLCRRIAQISLDRPRQLQCQRLAAAVHGLAHADPHPAFRDAILLDIGFLLAAESDADAALEQFLVKIRAGGIGREPVG</sequence>
<reference evidence="1" key="2">
    <citation type="submission" date="2020-09" db="EMBL/GenBank/DDBJ databases">
        <authorList>
            <person name="Sun Q."/>
            <person name="Zhou Y."/>
        </authorList>
    </citation>
    <scope>NUCLEOTIDE SEQUENCE</scope>
    <source>
        <strain evidence="1">CGMCC 1.3617</strain>
    </source>
</reference>
<keyword evidence="2" id="KW-1185">Reference proteome</keyword>
<organism evidence="1 2">
    <name type="scientific">Neoroseomonas lacus</name>
    <dbReference type="NCBI Taxonomy" id="287609"/>
    <lineage>
        <taxon>Bacteria</taxon>
        <taxon>Pseudomonadati</taxon>
        <taxon>Pseudomonadota</taxon>
        <taxon>Alphaproteobacteria</taxon>
        <taxon>Acetobacterales</taxon>
        <taxon>Acetobacteraceae</taxon>
        <taxon>Neoroseomonas</taxon>
    </lineage>
</organism>
<dbReference type="EMBL" id="BMKW01000014">
    <property type="protein sequence ID" value="GGJ35570.1"/>
    <property type="molecule type" value="Genomic_DNA"/>
</dbReference>
<dbReference type="AlphaFoldDB" id="A0A917NWL2"/>
<protein>
    <submittedName>
        <fullName evidence="1">Uncharacterized protein</fullName>
    </submittedName>
</protein>
<gene>
    <name evidence="1" type="ORF">GCM10011320_49150</name>
</gene>
<evidence type="ECO:0000313" key="1">
    <source>
        <dbReference type="EMBL" id="GGJ35570.1"/>
    </source>
</evidence>
<comment type="caution">
    <text evidence="1">The sequence shown here is derived from an EMBL/GenBank/DDBJ whole genome shotgun (WGS) entry which is preliminary data.</text>
</comment>
<reference evidence="1" key="1">
    <citation type="journal article" date="2014" name="Int. J. Syst. Evol. Microbiol.">
        <title>Complete genome sequence of Corynebacterium casei LMG S-19264T (=DSM 44701T), isolated from a smear-ripened cheese.</title>
        <authorList>
            <consortium name="US DOE Joint Genome Institute (JGI-PGF)"/>
            <person name="Walter F."/>
            <person name="Albersmeier A."/>
            <person name="Kalinowski J."/>
            <person name="Ruckert C."/>
        </authorList>
    </citation>
    <scope>NUCLEOTIDE SEQUENCE</scope>
    <source>
        <strain evidence="1">CGMCC 1.3617</strain>
    </source>
</reference>
<accession>A0A917NWL2</accession>
<name>A0A917NWL2_9PROT</name>
<dbReference type="Proteomes" id="UP000661507">
    <property type="component" value="Unassembled WGS sequence"/>
</dbReference>